<dbReference type="AlphaFoldDB" id="A0A5J4ZQJ1"/>
<evidence type="ECO:0000256" key="1">
    <source>
        <dbReference type="SAM" id="MobiDB-lite"/>
    </source>
</evidence>
<sequence length="91" mass="10063">MTSSLKVVDERSTRGTSSSNGSGKRIVEFGKETPSHSSYCDHLLLKISNFNDLEEFAETYRSAFPEDVIVELTGKDFNGAKSNDKLHGGKY</sequence>
<keyword evidence="3" id="KW-1185">Reference proteome</keyword>
<evidence type="ECO:0000313" key="3">
    <source>
        <dbReference type="Proteomes" id="UP000325577"/>
    </source>
</evidence>
<dbReference type="EMBL" id="CM018049">
    <property type="protein sequence ID" value="KAA8519341.1"/>
    <property type="molecule type" value="Genomic_DNA"/>
</dbReference>
<feature type="compositionally biased region" description="Low complexity" evidence="1">
    <location>
        <begin position="14"/>
        <end position="23"/>
    </location>
</feature>
<organism evidence="2 3">
    <name type="scientific">Nyssa sinensis</name>
    <dbReference type="NCBI Taxonomy" id="561372"/>
    <lineage>
        <taxon>Eukaryota</taxon>
        <taxon>Viridiplantae</taxon>
        <taxon>Streptophyta</taxon>
        <taxon>Embryophyta</taxon>
        <taxon>Tracheophyta</taxon>
        <taxon>Spermatophyta</taxon>
        <taxon>Magnoliopsida</taxon>
        <taxon>eudicotyledons</taxon>
        <taxon>Gunneridae</taxon>
        <taxon>Pentapetalae</taxon>
        <taxon>asterids</taxon>
        <taxon>Cornales</taxon>
        <taxon>Nyssaceae</taxon>
        <taxon>Nyssa</taxon>
    </lineage>
</organism>
<dbReference type="Proteomes" id="UP000325577">
    <property type="component" value="Linkage Group LG6"/>
</dbReference>
<accession>A0A5J4ZQJ1</accession>
<gene>
    <name evidence="2" type="ORF">F0562_013597</name>
</gene>
<reference evidence="2 3" key="1">
    <citation type="submission" date="2019-09" db="EMBL/GenBank/DDBJ databases">
        <title>A chromosome-level genome assembly of the Chinese tupelo Nyssa sinensis.</title>
        <authorList>
            <person name="Yang X."/>
            <person name="Kang M."/>
            <person name="Yang Y."/>
            <person name="Xiong H."/>
            <person name="Wang M."/>
            <person name="Zhang Z."/>
            <person name="Wang Z."/>
            <person name="Wu H."/>
            <person name="Ma T."/>
            <person name="Liu J."/>
            <person name="Xi Z."/>
        </authorList>
    </citation>
    <scope>NUCLEOTIDE SEQUENCE [LARGE SCALE GENOMIC DNA]</scope>
    <source>
        <strain evidence="2">J267</strain>
        <tissue evidence="2">Leaf</tissue>
    </source>
</reference>
<protein>
    <submittedName>
        <fullName evidence="2">Uncharacterized protein</fullName>
    </submittedName>
</protein>
<feature type="region of interest" description="Disordered" evidence="1">
    <location>
        <begin position="1"/>
        <end position="27"/>
    </location>
</feature>
<name>A0A5J4ZQJ1_9ASTE</name>
<evidence type="ECO:0000313" key="2">
    <source>
        <dbReference type="EMBL" id="KAA8519341.1"/>
    </source>
</evidence>
<proteinExistence type="predicted"/>